<dbReference type="EMBL" id="GGEC01084758">
    <property type="protein sequence ID" value="MBX65242.1"/>
    <property type="molecule type" value="Transcribed_RNA"/>
</dbReference>
<organism evidence="1">
    <name type="scientific">Rhizophora mucronata</name>
    <name type="common">Asiatic mangrove</name>
    <dbReference type="NCBI Taxonomy" id="61149"/>
    <lineage>
        <taxon>Eukaryota</taxon>
        <taxon>Viridiplantae</taxon>
        <taxon>Streptophyta</taxon>
        <taxon>Embryophyta</taxon>
        <taxon>Tracheophyta</taxon>
        <taxon>Spermatophyta</taxon>
        <taxon>Magnoliopsida</taxon>
        <taxon>eudicotyledons</taxon>
        <taxon>Gunneridae</taxon>
        <taxon>Pentapetalae</taxon>
        <taxon>rosids</taxon>
        <taxon>fabids</taxon>
        <taxon>Malpighiales</taxon>
        <taxon>Rhizophoraceae</taxon>
        <taxon>Rhizophora</taxon>
    </lineage>
</organism>
<evidence type="ECO:0000313" key="1">
    <source>
        <dbReference type="EMBL" id="MBX65242.1"/>
    </source>
</evidence>
<reference evidence="1" key="1">
    <citation type="submission" date="2018-02" db="EMBL/GenBank/DDBJ databases">
        <title>Rhizophora mucronata_Transcriptome.</title>
        <authorList>
            <person name="Meera S.P."/>
            <person name="Sreeshan A."/>
            <person name="Augustine A."/>
        </authorList>
    </citation>
    <scope>NUCLEOTIDE SEQUENCE</scope>
    <source>
        <tissue evidence="1">Leaf</tissue>
    </source>
</reference>
<dbReference type="AlphaFoldDB" id="A0A2P2QE28"/>
<protein>
    <submittedName>
        <fullName evidence="1">Uncharacterized protein</fullName>
    </submittedName>
</protein>
<proteinExistence type="predicted"/>
<accession>A0A2P2QE28</accession>
<name>A0A2P2QE28_RHIMU</name>
<sequence length="37" mass="4401">MLEHIMFRIIFSVWQVHGADNPPIFSKHFHRKAISLP</sequence>